<proteinExistence type="predicted"/>
<name>U2PMA2_LEPWF</name>
<sequence>MLKIMSISSKYLNRNKEKNKILIKKVLLRGQKRASAVEAPEKIWVQCF</sequence>
<reference evidence="1 2" key="1">
    <citation type="submission" date="2013-06" db="EMBL/GenBank/DDBJ databases">
        <authorList>
            <person name="Weinstock G."/>
            <person name="Sodergren E."/>
            <person name="Lobos E.A."/>
            <person name="Fulton L."/>
            <person name="Fulton R."/>
            <person name="Courtney L."/>
            <person name="Fronick C."/>
            <person name="O'Laughlin M."/>
            <person name="Godfrey J."/>
            <person name="Wilson R.M."/>
            <person name="Miner T."/>
            <person name="Farmer C."/>
            <person name="Delehaunty K."/>
            <person name="Cordes M."/>
            <person name="Minx P."/>
            <person name="Tomlinson C."/>
            <person name="Chen J."/>
            <person name="Wollam A."/>
            <person name="Pepin K.H."/>
            <person name="Bhonagiri V."/>
            <person name="Zhang X."/>
            <person name="Warren W."/>
            <person name="Mitreva M."/>
            <person name="Mardis E.R."/>
            <person name="Wilson R.K."/>
        </authorList>
    </citation>
    <scope>NUCLEOTIDE SEQUENCE [LARGE SCALE GENOMIC DNA]</scope>
    <source>
        <strain evidence="1 2">F0279</strain>
    </source>
</reference>
<evidence type="ECO:0000313" key="2">
    <source>
        <dbReference type="Proteomes" id="UP000016626"/>
    </source>
</evidence>
<dbReference type="AlphaFoldDB" id="U2PMA2"/>
<organism evidence="1 2">
    <name type="scientific">Leptotrichia wadei (strain F0279)</name>
    <dbReference type="NCBI Taxonomy" id="888055"/>
    <lineage>
        <taxon>Bacteria</taxon>
        <taxon>Fusobacteriati</taxon>
        <taxon>Fusobacteriota</taxon>
        <taxon>Fusobacteriia</taxon>
        <taxon>Fusobacteriales</taxon>
        <taxon>Leptotrichiaceae</taxon>
        <taxon>Leptotrichia</taxon>
    </lineage>
</organism>
<dbReference type="Proteomes" id="UP000016626">
    <property type="component" value="Unassembled WGS sequence"/>
</dbReference>
<comment type="caution">
    <text evidence="1">The sequence shown here is derived from an EMBL/GenBank/DDBJ whole genome shotgun (WGS) entry which is preliminary data.</text>
</comment>
<protein>
    <submittedName>
        <fullName evidence="1">Uncharacterized protein</fullName>
    </submittedName>
</protein>
<gene>
    <name evidence="1" type="ORF">HMPREF9015_01048</name>
</gene>
<accession>U2PMA2</accession>
<dbReference type="EMBL" id="AWVM01000056">
    <property type="protein sequence ID" value="ERK51665.1"/>
    <property type="molecule type" value="Genomic_DNA"/>
</dbReference>
<dbReference type="HOGENOM" id="CLU_3154438_0_0_0"/>
<evidence type="ECO:0000313" key="1">
    <source>
        <dbReference type="EMBL" id="ERK51665.1"/>
    </source>
</evidence>